<evidence type="ECO:0000256" key="1">
    <source>
        <dbReference type="ARBA" id="ARBA00004571"/>
    </source>
</evidence>
<dbReference type="PANTHER" id="PTHR34501">
    <property type="entry name" value="PROTEIN YDDL-RELATED"/>
    <property type="match status" value="1"/>
</dbReference>
<keyword evidence="8" id="KW-0626">Porin</keyword>
<evidence type="ECO:0000256" key="2">
    <source>
        <dbReference type="ARBA" id="ARBA00011233"/>
    </source>
</evidence>
<evidence type="ECO:0000256" key="6">
    <source>
        <dbReference type="ARBA" id="ARBA00022729"/>
    </source>
</evidence>
<dbReference type="InterPro" id="IPR001702">
    <property type="entry name" value="Porin_Gram-ve"/>
</dbReference>
<sequence>MKLRLIAASAALLASGTLHAQSSVTLYGVADVGIEALNRASQGHAPGADGRTVRMSSGNLSGSRWGLRGVEDLGQGLKAVFTLESGFHLDTGSTSGGSRLFDRQALVGLQGEFGSLTLGRQQTPVYDFGITYDPMALSARYSMLSQDRGMAGRANNAIKYTGSFGGLTASALYSFGYGDEGERPGDSRLGREYAFGLGYADGPFSVGAIYDQRLPSTDKSLGRDVKVQRAAIAGSYAIGPVKAFAGYRWAMLQAGTPHSRANLWWAGLGLQATPALSLKGAAYYQDFRDTRADPWLFVASADYALSKRTDAYVNVALAWNRADAGQGVASNLGVNGGDSLYGAPAPFIDGTAKRNQVGAVVGIRHKF</sequence>
<dbReference type="SUPFAM" id="SSF56935">
    <property type="entry name" value="Porins"/>
    <property type="match status" value="1"/>
</dbReference>
<keyword evidence="5" id="KW-0812">Transmembrane</keyword>
<evidence type="ECO:0000256" key="8">
    <source>
        <dbReference type="ARBA" id="ARBA00023114"/>
    </source>
</evidence>
<dbReference type="PANTHER" id="PTHR34501:SF9">
    <property type="entry name" value="MAJOR OUTER MEMBRANE PROTEIN P.IA"/>
    <property type="match status" value="1"/>
</dbReference>
<feature type="domain" description="Porin" evidence="12">
    <location>
        <begin position="7"/>
        <end position="318"/>
    </location>
</feature>
<keyword evidence="3" id="KW-0813">Transport</keyword>
<dbReference type="Gene3D" id="2.40.160.10">
    <property type="entry name" value="Porin"/>
    <property type="match status" value="1"/>
</dbReference>
<keyword evidence="4" id="KW-1134">Transmembrane beta strand</keyword>
<dbReference type="PRINTS" id="PR00184">
    <property type="entry name" value="NEISSPPORIN"/>
</dbReference>
<evidence type="ECO:0000256" key="4">
    <source>
        <dbReference type="ARBA" id="ARBA00022452"/>
    </source>
</evidence>
<evidence type="ECO:0000256" key="9">
    <source>
        <dbReference type="ARBA" id="ARBA00023136"/>
    </source>
</evidence>
<dbReference type="InterPro" id="IPR050298">
    <property type="entry name" value="Gram-neg_bact_OMP"/>
</dbReference>
<evidence type="ECO:0000313" key="14">
    <source>
        <dbReference type="Proteomes" id="UP000177515"/>
    </source>
</evidence>
<dbReference type="RefSeq" id="WP_071012327.1">
    <property type="nucleotide sequence ID" value="NZ_CP017754.1"/>
</dbReference>
<keyword evidence="14" id="KW-1185">Reference proteome</keyword>
<comment type="subunit">
    <text evidence="2">Homotrimer.</text>
</comment>
<comment type="subcellular location">
    <subcellularLocation>
        <location evidence="1">Cell outer membrane</location>
        <topology evidence="1">Multi-pass membrane protein</topology>
    </subcellularLocation>
</comment>
<evidence type="ECO:0000313" key="13">
    <source>
        <dbReference type="EMBL" id="AOZ06065.1"/>
    </source>
</evidence>
<evidence type="ECO:0000256" key="7">
    <source>
        <dbReference type="ARBA" id="ARBA00023065"/>
    </source>
</evidence>
<protein>
    <recommendedName>
        <fullName evidence="12">Porin domain-containing protein</fullName>
    </recommendedName>
</protein>
<dbReference type="CDD" id="cd00342">
    <property type="entry name" value="gram_neg_porins"/>
    <property type="match status" value="1"/>
</dbReference>
<evidence type="ECO:0000259" key="12">
    <source>
        <dbReference type="Pfam" id="PF13609"/>
    </source>
</evidence>
<keyword evidence="7" id="KW-0406">Ion transport</keyword>
<dbReference type="InterPro" id="IPR002299">
    <property type="entry name" value="Porin_Neis"/>
</dbReference>
<gene>
    <name evidence="13" type="ORF">BKK80_09630</name>
</gene>
<dbReference type="EMBL" id="CP017754">
    <property type="protein sequence ID" value="AOZ06065.1"/>
    <property type="molecule type" value="Genomic_DNA"/>
</dbReference>
<proteinExistence type="predicted"/>
<keyword evidence="6 11" id="KW-0732">Signal</keyword>
<evidence type="ECO:0000256" key="3">
    <source>
        <dbReference type="ARBA" id="ARBA00022448"/>
    </source>
</evidence>
<evidence type="ECO:0000256" key="10">
    <source>
        <dbReference type="ARBA" id="ARBA00023237"/>
    </source>
</evidence>
<evidence type="ECO:0000256" key="11">
    <source>
        <dbReference type="SAM" id="SignalP"/>
    </source>
</evidence>
<accession>A0ABN4TKK6</accession>
<dbReference type="InterPro" id="IPR033900">
    <property type="entry name" value="Gram_neg_porin_domain"/>
</dbReference>
<dbReference type="PRINTS" id="PR00182">
    <property type="entry name" value="ECOLNEIPORIN"/>
</dbReference>
<keyword evidence="10" id="KW-0998">Cell outer membrane</keyword>
<organism evidence="13 14">
    <name type="scientific">Cupriavidus malaysiensis</name>
    <dbReference type="NCBI Taxonomy" id="367825"/>
    <lineage>
        <taxon>Bacteria</taxon>
        <taxon>Pseudomonadati</taxon>
        <taxon>Pseudomonadota</taxon>
        <taxon>Betaproteobacteria</taxon>
        <taxon>Burkholderiales</taxon>
        <taxon>Burkholderiaceae</taxon>
        <taxon>Cupriavidus</taxon>
    </lineage>
</organism>
<keyword evidence="9" id="KW-0472">Membrane</keyword>
<name>A0ABN4TKK6_9BURK</name>
<feature type="signal peptide" evidence="11">
    <location>
        <begin position="1"/>
        <end position="20"/>
    </location>
</feature>
<reference evidence="13 14" key="1">
    <citation type="submission" date="2016-10" db="EMBL/GenBank/DDBJ databases">
        <title>Complete genome sequences of three Cupriavidus strains isolated from various Malaysian environments.</title>
        <authorList>
            <person name="Abdullah A.A.-A."/>
            <person name="Shafie N.A.H."/>
            <person name="Lau N.S."/>
        </authorList>
    </citation>
    <scope>NUCLEOTIDE SEQUENCE [LARGE SCALE GENOMIC DNA]</scope>
    <source>
        <strain evidence="13 14">USMAA1020</strain>
    </source>
</reference>
<dbReference type="Proteomes" id="UP000177515">
    <property type="component" value="Chromosome 1"/>
</dbReference>
<evidence type="ECO:0000256" key="5">
    <source>
        <dbReference type="ARBA" id="ARBA00022692"/>
    </source>
</evidence>
<dbReference type="Pfam" id="PF13609">
    <property type="entry name" value="Porin_4"/>
    <property type="match status" value="1"/>
</dbReference>
<feature type="chain" id="PRO_5045272272" description="Porin domain-containing protein" evidence="11">
    <location>
        <begin position="21"/>
        <end position="367"/>
    </location>
</feature>
<dbReference type="InterPro" id="IPR023614">
    <property type="entry name" value="Porin_dom_sf"/>
</dbReference>